<proteinExistence type="predicted"/>
<keyword evidence="3" id="KW-1185">Reference proteome</keyword>
<name>A0A2W1LE71_9BACL</name>
<gene>
    <name evidence="2" type="ORF">DNH61_07660</name>
</gene>
<evidence type="ECO:0000313" key="2">
    <source>
        <dbReference type="EMBL" id="PZD96380.1"/>
    </source>
</evidence>
<dbReference type="RefSeq" id="WP_111146074.1">
    <property type="nucleotide sequence ID" value="NZ_QKRB01000038.1"/>
</dbReference>
<dbReference type="AlphaFoldDB" id="A0A2W1LE71"/>
<sequence>MKRALITGVTGFAGRYLAKNLLDHGYEVWGGARNGSINSVNGVKLIELNYTSYQEIQNKMNDLEPDVVFHLSGQSSVRRSWDIVEETFDANLMASINLLDGIRHSNIKEHVTLLTIGSSEEYGPSAKSPITEDSVAAPANPYGLSKYALGNLSMMYNKVYNMKTIHVRSFNHIGPGQSEGFVTSDFAKQVTDIAKGLLEPIMYVGDLSSRRDFTDVRDIVEAYRLLYERGEAGQIYNVCSSNNVAVKDILDTLVSFAEVQIDMKTDPAKLRPNNVLEYYGSNGKITEVTGWKPQIPLEQSLHDIYKDWLKGS</sequence>
<dbReference type="Gene3D" id="3.40.50.720">
    <property type="entry name" value="NAD(P)-binding Rossmann-like Domain"/>
    <property type="match status" value="1"/>
</dbReference>
<dbReference type="OrthoDB" id="9779041at2"/>
<dbReference type="InterPro" id="IPR016040">
    <property type="entry name" value="NAD(P)-bd_dom"/>
</dbReference>
<dbReference type="Pfam" id="PF16363">
    <property type="entry name" value="GDP_Man_Dehyd"/>
    <property type="match status" value="1"/>
</dbReference>
<feature type="domain" description="NAD(P)-binding" evidence="1">
    <location>
        <begin position="5"/>
        <end position="302"/>
    </location>
</feature>
<dbReference type="SUPFAM" id="SSF51735">
    <property type="entry name" value="NAD(P)-binding Rossmann-fold domains"/>
    <property type="match status" value="1"/>
</dbReference>
<dbReference type="Proteomes" id="UP000249522">
    <property type="component" value="Unassembled WGS sequence"/>
</dbReference>
<organism evidence="2 3">
    <name type="scientific">Paenibacillus sambharensis</name>
    <dbReference type="NCBI Taxonomy" id="1803190"/>
    <lineage>
        <taxon>Bacteria</taxon>
        <taxon>Bacillati</taxon>
        <taxon>Bacillota</taxon>
        <taxon>Bacilli</taxon>
        <taxon>Bacillales</taxon>
        <taxon>Paenibacillaceae</taxon>
        <taxon>Paenibacillus</taxon>
    </lineage>
</organism>
<evidence type="ECO:0000313" key="3">
    <source>
        <dbReference type="Proteomes" id="UP000249522"/>
    </source>
</evidence>
<dbReference type="Gene3D" id="3.90.25.10">
    <property type="entry name" value="UDP-galactose 4-epimerase, domain 1"/>
    <property type="match status" value="1"/>
</dbReference>
<dbReference type="InterPro" id="IPR036291">
    <property type="entry name" value="NAD(P)-bd_dom_sf"/>
</dbReference>
<protein>
    <submittedName>
        <fullName evidence="2">GDP-mannose 4,6 dehydratase</fullName>
    </submittedName>
</protein>
<reference evidence="2 3" key="1">
    <citation type="submission" date="2018-06" db="EMBL/GenBank/DDBJ databases">
        <title>Paenibacillus imtechensis sp. nov.</title>
        <authorList>
            <person name="Pinnaka A.K."/>
            <person name="Singh H."/>
            <person name="Kaur M."/>
        </authorList>
    </citation>
    <scope>NUCLEOTIDE SEQUENCE [LARGE SCALE GENOMIC DNA]</scope>
    <source>
        <strain evidence="2 3">SMB1</strain>
    </source>
</reference>
<dbReference type="PANTHER" id="PTHR43000">
    <property type="entry name" value="DTDP-D-GLUCOSE 4,6-DEHYDRATASE-RELATED"/>
    <property type="match status" value="1"/>
</dbReference>
<accession>A0A2W1LE71</accession>
<evidence type="ECO:0000259" key="1">
    <source>
        <dbReference type="Pfam" id="PF16363"/>
    </source>
</evidence>
<dbReference type="EMBL" id="QKRB01000038">
    <property type="protein sequence ID" value="PZD96380.1"/>
    <property type="molecule type" value="Genomic_DNA"/>
</dbReference>
<comment type="caution">
    <text evidence="2">The sequence shown here is derived from an EMBL/GenBank/DDBJ whole genome shotgun (WGS) entry which is preliminary data.</text>
</comment>